<dbReference type="PANTHER" id="PTHR32322">
    <property type="entry name" value="INNER MEMBRANE TRANSPORTER"/>
    <property type="match status" value="1"/>
</dbReference>
<dbReference type="EMBL" id="JACIJF010000007">
    <property type="protein sequence ID" value="MBB5711400.1"/>
    <property type="molecule type" value="Genomic_DNA"/>
</dbReference>
<keyword evidence="5 6" id="KW-0472">Membrane</keyword>
<evidence type="ECO:0000256" key="5">
    <source>
        <dbReference type="ARBA" id="ARBA00023136"/>
    </source>
</evidence>
<dbReference type="InterPro" id="IPR050638">
    <property type="entry name" value="AA-Vitamin_Transporters"/>
</dbReference>
<gene>
    <name evidence="8" type="ORF">FHT02_002644</name>
</gene>
<name>A0A840YND2_9SPHN</name>
<dbReference type="Proteomes" id="UP000527143">
    <property type="component" value="Unassembled WGS sequence"/>
</dbReference>
<evidence type="ECO:0000256" key="4">
    <source>
        <dbReference type="ARBA" id="ARBA00022989"/>
    </source>
</evidence>
<keyword evidence="9" id="KW-1185">Reference proteome</keyword>
<dbReference type="Pfam" id="PF00892">
    <property type="entry name" value="EamA"/>
    <property type="match status" value="2"/>
</dbReference>
<reference evidence="8 9" key="1">
    <citation type="submission" date="2020-08" db="EMBL/GenBank/DDBJ databases">
        <title>Genomic Encyclopedia of Type Strains, Phase IV (KMG-IV): sequencing the most valuable type-strain genomes for metagenomic binning, comparative biology and taxonomic classification.</title>
        <authorList>
            <person name="Goeker M."/>
        </authorList>
    </citation>
    <scope>NUCLEOTIDE SEQUENCE [LARGE SCALE GENOMIC DNA]</scope>
    <source>
        <strain evidence="8 9">DSM 26736</strain>
    </source>
</reference>
<feature type="transmembrane region" description="Helical" evidence="6">
    <location>
        <begin position="88"/>
        <end position="107"/>
    </location>
</feature>
<dbReference type="AlphaFoldDB" id="A0A840YND2"/>
<feature type="transmembrane region" description="Helical" evidence="6">
    <location>
        <begin position="294"/>
        <end position="312"/>
    </location>
</feature>
<comment type="subcellular location">
    <subcellularLocation>
        <location evidence="1">Membrane</location>
        <topology evidence="1">Multi-pass membrane protein</topology>
    </subcellularLocation>
</comment>
<evidence type="ECO:0000259" key="7">
    <source>
        <dbReference type="Pfam" id="PF00892"/>
    </source>
</evidence>
<proteinExistence type="inferred from homology"/>
<feature type="transmembrane region" description="Helical" evidence="6">
    <location>
        <begin position="52"/>
        <end position="76"/>
    </location>
</feature>
<feature type="domain" description="EamA" evidence="7">
    <location>
        <begin position="32"/>
        <end position="160"/>
    </location>
</feature>
<feature type="transmembrane region" description="Helical" evidence="6">
    <location>
        <begin position="113"/>
        <end position="133"/>
    </location>
</feature>
<organism evidence="8 9">
    <name type="scientific">Sphingomonas xinjiangensis</name>
    <dbReference type="NCBI Taxonomy" id="643568"/>
    <lineage>
        <taxon>Bacteria</taxon>
        <taxon>Pseudomonadati</taxon>
        <taxon>Pseudomonadota</taxon>
        <taxon>Alphaproteobacteria</taxon>
        <taxon>Sphingomonadales</taxon>
        <taxon>Sphingomonadaceae</taxon>
        <taxon>Sphingomonas</taxon>
    </lineage>
</organism>
<feature type="transmembrane region" description="Helical" evidence="6">
    <location>
        <begin position="237"/>
        <end position="258"/>
    </location>
</feature>
<dbReference type="InterPro" id="IPR000620">
    <property type="entry name" value="EamA_dom"/>
</dbReference>
<dbReference type="InterPro" id="IPR037185">
    <property type="entry name" value="EmrE-like"/>
</dbReference>
<comment type="similarity">
    <text evidence="2">Belongs to the EamA transporter family.</text>
</comment>
<comment type="caution">
    <text evidence="8">The sequence shown here is derived from an EMBL/GenBank/DDBJ whole genome shotgun (WGS) entry which is preliminary data.</text>
</comment>
<feature type="transmembrane region" description="Helical" evidence="6">
    <location>
        <begin position="270"/>
        <end position="288"/>
    </location>
</feature>
<dbReference type="GO" id="GO:0016020">
    <property type="term" value="C:membrane"/>
    <property type="evidence" value="ECO:0007669"/>
    <property type="project" value="UniProtKB-SubCell"/>
</dbReference>
<keyword evidence="3 6" id="KW-0812">Transmembrane</keyword>
<sequence>MRRILLHAKPIVEPPVEPVPPRSARLEVLVPFVLVTLIWGSTWLVIRDQLAVVPPSWSVCYRFVIAGVVMLGWAIARGDGLRLPLSGVLFATCLGVAQFVLNFNFVYRAELHITSGVVAVVYALLLVPNAILARLFLGQKMGRQLITGSVVAMAGVALLFIHEARLSAAGTGAAMIGIGTAALGVLAASTANVMQATRWARAYPMSTALGWAMLIGAGVDAAFAWSTVGAPVIETRWSYLAGILYLGVLGSALSFSIYYQLIRVIGPAKAAYTSVLIPVIAMLLSTVFEGYRWSLLAGGGAVLVMAGLVIALRARRPNR</sequence>
<feature type="transmembrane region" description="Helical" evidence="6">
    <location>
        <begin position="145"/>
        <end position="162"/>
    </location>
</feature>
<feature type="transmembrane region" description="Helical" evidence="6">
    <location>
        <begin position="28"/>
        <end position="46"/>
    </location>
</feature>
<dbReference type="SUPFAM" id="SSF103481">
    <property type="entry name" value="Multidrug resistance efflux transporter EmrE"/>
    <property type="match status" value="2"/>
</dbReference>
<feature type="transmembrane region" description="Helical" evidence="6">
    <location>
        <begin position="202"/>
        <end position="225"/>
    </location>
</feature>
<keyword evidence="4 6" id="KW-1133">Transmembrane helix</keyword>
<protein>
    <submittedName>
        <fullName evidence="8">Drug/metabolite transporter (DMT)-like permease</fullName>
    </submittedName>
</protein>
<feature type="domain" description="EamA" evidence="7">
    <location>
        <begin position="176"/>
        <end position="312"/>
    </location>
</feature>
<accession>A0A840YND2</accession>
<evidence type="ECO:0000313" key="9">
    <source>
        <dbReference type="Proteomes" id="UP000527143"/>
    </source>
</evidence>
<evidence type="ECO:0000256" key="6">
    <source>
        <dbReference type="SAM" id="Phobius"/>
    </source>
</evidence>
<evidence type="ECO:0000256" key="2">
    <source>
        <dbReference type="ARBA" id="ARBA00007362"/>
    </source>
</evidence>
<evidence type="ECO:0000256" key="3">
    <source>
        <dbReference type="ARBA" id="ARBA00022692"/>
    </source>
</evidence>
<feature type="transmembrane region" description="Helical" evidence="6">
    <location>
        <begin position="168"/>
        <end position="190"/>
    </location>
</feature>
<evidence type="ECO:0000313" key="8">
    <source>
        <dbReference type="EMBL" id="MBB5711400.1"/>
    </source>
</evidence>
<dbReference type="RefSeq" id="WP_343056942.1">
    <property type="nucleotide sequence ID" value="NZ_JACIJF010000007.1"/>
</dbReference>
<dbReference type="PANTHER" id="PTHR32322:SF2">
    <property type="entry name" value="EAMA DOMAIN-CONTAINING PROTEIN"/>
    <property type="match status" value="1"/>
</dbReference>
<evidence type="ECO:0000256" key="1">
    <source>
        <dbReference type="ARBA" id="ARBA00004141"/>
    </source>
</evidence>